<evidence type="ECO:0000313" key="2">
    <source>
        <dbReference type="Proteomes" id="UP000215256"/>
    </source>
</evidence>
<dbReference type="AlphaFoldDB" id="A0A248UBX5"/>
<evidence type="ECO:0000313" key="1">
    <source>
        <dbReference type="EMBL" id="ASV84225.1"/>
    </source>
</evidence>
<protein>
    <submittedName>
        <fullName evidence="1">Putative transposase domain protein</fullName>
    </submittedName>
</protein>
<proteinExistence type="predicted"/>
<dbReference type="EMBL" id="CP022603">
    <property type="protein sequence ID" value="ASV84225.1"/>
    <property type="molecule type" value="Genomic_DNA"/>
</dbReference>
<gene>
    <name evidence="1" type="ORF">CES85_5017</name>
</gene>
<sequence>MAVPVEHTIECAATKGDFFLLIGKLTGAQPVANDGFVTPH</sequence>
<reference evidence="1 2" key="1">
    <citation type="submission" date="2017-07" db="EMBL/GenBank/DDBJ databases">
        <title>Phylogenetic study on the rhizospheric bacterium Ochrobactrum sp. A44.</title>
        <authorList>
            <person name="Krzyzanowska D.M."/>
            <person name="Ossowicki A."/>
            <person name="Rajewska M."/>
            <person name="Maciag T."/>
            <person name="Kaczynski Z."/>
            <person name="Czerwicka M."/>
            <person name="Jafra S."/>
        </authorList>
    </citation>
    <scope>NUCLEOTIDE SEQUENCE [LARGE SCALE GENOMIC DNA]</scope>
    <source>
        <strain evidence="1 2">A44</strain>
    </source>
</reference>
<dbReference type="KEGG" id="och:CES85_5017"/>
<accession>A0A248UBX5</accession>
<organism evidence="1 2">
    <name type="scientific">Ochrobactrum quorumnocens</name>
    <dbReference type="NCBI Taxonomy" id="271865"/>
    <lineage>
        <taxon>Bacteria</taxon>
        <taxon>Pseudomonadati</taxon>
        <taxon>Pseudomonadota</taxon>
        <taxon>Alphaproteobacteria</taxon>
        <taxon>Hyphomicrobiales</taxon>
        <taxon>Brucellaceae</taxon>
        <taxon>Brucella/Ochrobactrum group</taxon>
        <taxon>Ochrobactrum</taxon>
    </lineage>
</organism>
<name>A0A248UBX5_9HYPH</name>
<dbReference type="Proteomes" id="UP000215256">
    <property type="component" value="Chromosome 2"/>
</dbReference>